<dbReference type="Proteomes" id="UP000580910">
    <property type="component" value="Unassembled WGS sequence"/>
</dbReference>
<dbReference type="RefSeq" id="WP_182538516.1">
    <property type="nucleotide sequence ID" value="NZ_JACGXA010000001.1"/>
</dbReference>
<dbReference type="AlphaFoldDB" id="A0A7W3IZD9"/>
<evidence type="ECO:0000313" key="2">
    <source>
        <dbReference type="Proteomes" id="UP000580910"/>
    </source>
</evidence>
<keyword evidence="2" id="KW-1185">Reference proteome</keyword>
<comment type="caution">
    <text evidence="1">The sequence shown here is derived from an EMBL/GenBank/DDBJ whole genome shotgun (WGS) entry which is preliminary data.</text>
</comment>
<dbReference type="EMBL" id="JACGXA010000001">
    <property type="protein sequence ID" value="MBA8803500.1"/>
    <property type="molecule type" value="Genomic_DNA"/>
</dbReference>
<accession>A0A7W3IZD9</accession>
<sequence length="119" mass="11792">MNPVTGLSLGRVAIGALALGNPQLAGKLFQLDVEANPQLALMSRLFGSREIALGALTLLSRGKARRALVLAGIAVDAADAAAGWLALQDGTVPKVTAAGVTAPAIGAVAAGLQGLRPSS</sequence>
<gene>
    <name evidence="1" type="ORF">FB382_001791</name>
</gene>
<dbReference type="Pfam" id="PF14087">
    <property type="entry name" value="DUF4267"/>
    <property type="match status" value="1"/>
</dbReference>
<dbReference type="InterPro" id="IPR025363">
    <property type="entry name" value="DUF4267"/>
</dbReference>
<proteinExistence type="predicted"/>
<reference evidence="1 2" key="1">
    <citation type="submission" date="2020-07" db="EMBL/GenBank/DDBJ databases">
        <title>Sequencing the genomes of 1000 actinobacteria strains.</title>
        <authorList>
            <person name="Klenk H.-P."/>
        </authorList>
    </citation>
    <scope>NUCLEOTIDE SEQUENCE [LARGE SCALE GENOMIC DNA]</scope>
    <source>
        <strain evidence="1 2">DSM 21349</strain>
    </source>
</reference>
<evidence type="ECO:0000313" key="1">
    <source>
        <dbReference type="EMBL" id="MBA8803500.1"/>
    </source>
</evidence>
<name>A0A7W3IZD9_9ACTN</name>
<protein>
    <submittedName>
        <fullName evidence="1">Uncharacterized protein</fullName>
    </submittedName>
</protein>
<organism evidence="1 2">
    <name type="scientific">Nocardioides ginsengisegetis</name>
    <dbReference type="NCBI Taxonomy" id="661491"/>
    <lineage>
        <taxon>Bacteria</taxon>
        <taxon>Bacillati</taxon>
        <taxon>Actinomycetota</taxon>
        <taxon>Actinomycetes</taxon>
        <taxon>Propionibacteriales</taxon>
        <taxon>Nocardioidaceae</taxon>
        <taxon>Nocardioides</taxon>
    </lineage>
</organism>